<comment type="similarity">
    <text evidence="1 2">Belongs to the small heat shock protein (HSP20) family.</text>
</comment>
<evidence type="ECO:0000256" key="2">
    <source>
        <dbReference type="RuleBase" id="RU003616"/>
    </source>
</evidence>
<sequence>MFSWPREELQRKKNLSKKEGKDNMALVFRLPTYHPTCGYKPDEIKVQLRGQELTVTVRHEQSARGPIKIATITLNQYKSENISLDVHAEKIILHGQHRSVDENGFENSQFKKVIKIPDGVDQWHQQRLNLSGYKPDEIKVQLRGQELTFTGKQRSEEDGLQWSRDYHRRILLPDDADLSSGTSRLSKEGLLTIEAPRDPALLPSKRSFDVTMEEVESRIKDEANSSSNAEEK</sequence>
<evidence type="ECO:0000256" key="3">
    <source>
        <dbReference type="SAM" id="MobiDB-lite"/>
    </source>
</evidence>
<dbReference type="InterPro" id="IPR001436">
    <property type="entry name" value="Alpha-crystallin/sHSP_animal"/>
</dbReference>
<dbReference type="EMBL" id="JARQWQ010000014">
    <property type="protein sequence ID" value="KAK2567447.1"/>
    <property type="molecule type" value="Genomic_DNA"/>
</dbReference>
<feature type="region of interest" description="Disordered" evidence="3">
    <location>
        <begin position="213"/>
        <end position="232"/>
    </location>
</feature>
<name>A0AAD9QU71_ACRCE</name>
<dbReference type="InterPro" id="IPR002068">
    <property type="entry name" value="A-crystallin/Hsp20_dom"/>
</dbReference>
<gene>
    <name evidence="5" type="ORF">P5673_008264</name>
</gene>
<dbReference type="GO" id="GO:0042026">
    <property type="term" value="P:protein refolding"/>
    <property type="evidence" value="ECO:0007669"/>
    <property type="project" value="TreeGrafter"/>
</dbReference>
<dbReference type="GO" id="GO:0009408">
    <property type="term" value="P:response to heat"/>
    <property type="evidence" value="ECO:0007669"/>
    <property type="project" value="TreeGrafter"/>
</dbReference>
<dbReference type="PANTHER" id="PTHR45640:SF26">
    <property type="entry name" value="RE23625P"/>
    <property type="match status" value="1"/>
</dbReference>
<dbReference type="AlphaFoldDB" id="A0AAD9QU71"/>
<comment type="caution">
    <text evidence="5">The sequence shown here is derived from an EMBL/GenBank/DDBJ whole genome shotgun (WGS) entry which is preliminary data.</text>
</comment>
<feature type="compositionally biased region" description="Basic and acidic residues" evidence="3">
    <location>
        <begin position="215"/>
        <end position="232"/>
    </location>
</feature>
<protein>
    <submittedName>
        <fullName evidence="5">Heat shock protein hsp-16.2</fullName>
    </submittedName>
</protein>
<evidence type="ECO:0000259" key="4">
    <source>
        <dbReference type="PROSITE" id="PS01031"/>
    </source>
</evidence>
<dbReference type="Pfam" id="PF00011">
    <property type="entry name" value="HSP20"/>
    <property type="match status" value="1"/>
</dbReference>
<dbReference type="Proteomes" id="UP001249851">
    <property type="component" value="Unassembled WGS sequence"/>
</dbReference>
<dbReference type="PANTHER" id="PTHR45640">
    <property type="entry name" value="HEAT SHOCK PROTEIN HSP-12.2-RELATED"/>
    <property type="match status" value="1"/>
</dbReference>
<evidence type="ECO:0000313" key="6">
    <source>
        <dbReference type="Proteomes" id="UP001249851"/>
    </source>
</evidence>
<dbReference type="GO" id="GO:0005737">
    <property type="term" value="C:cytoplasm"/>
    <property type="evidence" value="ECO:0007669"/>
    <property type="project" value="TreeGrafter"/>
</dbReference>
<dbReference type="GO" id="GO:0051082">
    <property type="term" value="F:unfolded protein binding"/>
    <property type="evidence" value="ECO:0007669"/>
    <property type="project" value="TreeGrafter"/>
</dbReference>
<dbReference type="PROSITE" id="PS01031">
    <property type="entry name" value="SHSP"/>
    <property type="match status" value="1"/>
</dbReference>
<evidence type="ECO:0000256" key="1">
    <source>
        <dbReference type="PROSITE-ProRule" id="PRU00285"/>
    </source>
</evidence>
<dbReference type="CDD" id="cd06526">
    <property type="entry name" value="metazoan_ACD"/>
    <property type="match status" value="1"/>
</dbReference>
<organism evidence="5 6">
    <name type="scientific">Acropora cervicornis</name>
    <name type="common">Staghorn coral</name>
    <dbReference type="NCBI Taxonomy" id="6130"/>
    <lineage>
        <taxon>Eukaryota</taxon>
        <taxon>Metazoa</taxon>
        <taxon>Cnidaria</taxon>
        <taxon>Anthozoa</taxon>
        <taxon>Hexacorallia</taxon>
        <taxon>Scleractinia</taxon>
        <taxon>Astrocoeniina</taxon>
        <taxon>Acroporidae</taxon>
        <taxon>Acropora</taxon>
    </lineage>
</organism>
<accession>A0AAD9QU71</accession>
<dbReference type="CDD" id="cd06464">
    <property type="entry name" value="ACD_sHsps-like"/>
    <property type="match status" value="1"/>
</dbReference>
<reference evidence="5" key="1">
    <citation type="journal article" date="2023" name="G3 (Bethesda)">
        <title>Whole genome assembly and annotation of the endangered Caribbean coral Acropora cervicornis.</title>
        <authorList>
            <person name="Selwyn J.D."/>
            <person name="Vollmer S.V."/>
        </authorList>
    </citation>
    <scope>NUCLEOTIDE SEQUENCE</scope>
    <source>
        <strain evidence="5">K2</strain>
    </source>
</reference>
<reference evidence="5" key="2">
    <citation type="journal article" date="2023" name="Science">
        <title>Genomic signatures of disease resistance in endangered staghorn corals.</title>
        <authorList>
            <person name="Vollmer S.V."/>
            <person name="Selwyn J.D."/>
            <person name="Despard B.A."/>
            <person name="Roesel C.L."/>
        </authorList>
    </citation>
    <scope>NUCLEOTIDE SEQUENCE</scope>
    <source>
        <strain evidence="5">K2</strain>
    </source>
</reference>
<keyword evidence="6" id="KW-1185">Reference proteome</keyword>
<dbReference type="GO" id="GO:0005634">
    <property type="term" value="C:nucleus"/>
    <property type="evidence" value="ECO:0007669"/>
    <property type="project" value="TreeGrafter"/>
</dbReference>
<feature type="domain" description="SHSP" evidence="4">
    <location>
        <begin position="104"/>
        <end position="213"/>
    </location>
</feature>
<keyword evidence="5" id="KW-0346">Stress response</keyword>
<dbReference type="CDD" id="cd00298">
    <property type="entry name" value="ACD_sHsps_p23-like"/>
    <property type="match status" value="1"/>
</dbReference>
<dbReference type="Gene3D" id="2.60.40.790">
    <property type="match status" value="2"/>
</dbReference>
<dbReference type="SUPFAM" id="SSF49764">
    <property type="entry name" value="HSP20-like chaperones"/>
    <property type="match status" value="1"/>
</dbReference>
<proteinExistence type="inferred from homology"/>
<dbReference type="InterPro" id="IPR008978">
    <property type="entry name" value="HSP20-like_chaperone"/>
</dbReference>
<evidence type="ECO:0000313" key="5">
    <source>
        <dbReference type="EMBL" id="KAK2567447.1"/>
    </source>
</evidence>